<evidence type="ECO:0000313" key="8">
    <source>
        <dbReference type="EMBL" id="KAF4720959.1"/>
    </source>
</evidence>
<evidence type="ECO:0000313" key="9">
    <source>
        <dbReference type="Proteomes" id="UP000553632"/>
    </source>
</evidence>
<sequence>MTFVRRFFSQNLKDAALQLVGVVLSLWALPSLHIMLRVVRERQALKPDTYPQMTDLLSSVLWAVLFAAVQHFSGKVLTTLGYRIIPRTASWSLEVWAAKVERFSNSVYKLFVHLSFSLVLFFVLRDQPWLPPVMGGHGSTVYCWTNGFPFQPPVPALTKTYQAVIGYLMCECATHMIRERDRPDFTELMLHNSLVLLLTVCSYLGNYVRMGSLVMLSNFAPDVVVYTAKSLVDTPWSGGILIYIPLALSYFYGRLYIFIGYLFRSVWIEAPRMAPEEIQEYWSFLVTLLCVMLVMNTYWFVMILKIGLFILSTGQSRDIQANLSAIDLDSKKAFLSPRASARQQHQQQPLSSSAKKSSRKKRPMFVVSGLGRQGHFAALDSLVEARQAIAEEPVNPEEYSTTMTDDQVREKARFAATANPLKNVESNTDIFQNSDDSDEVEYDADLLGGSKPKGGLAKLTSGIKIPGFVTQPDKYTKYSLEKVDSLGRAANERIAVDFIYKLRGEQPPDAILPPSPDSFVPQYRRRTGEGDTDMAMAAAEGSSEGVGVRMDNCRVMPEWTPFNQAQRRSRSRSSSQSRQPRRRLGEGESGEQQYSVEGKSLKGAIRIPEEEEDDDDEEDDYSDMPGLMELDID</sequence>
<comment type="subcellular location">
    <subcellularLocation>
        <location evidence="1">Membrane</location>
        <topology evidence="1">Multi-pass membrane protein</topology>
    </subcellularLocation>
</comment>
<name>A0A7J6RJF4_PEROL</name>
<feature type="domain" description="TLC" evidence="7">
    <location>
        <begin position="102"/>
        <end position="305"/>
    </location>
</feature>
<keyword evidence="3 6" id="KW-1133">Transmembrane helix</keyword>
<feature type="compositionally biased region" description="Acidic residues" evidence="5">
    <location>
        <begin position="609"/>
        <end position="622"/>
    </location>
</feature>
<dbReference type="Proteomes" id="UP000553632">
    <property type="component" value="Unassembled WGS sequence"/>
</dbReference>
<accession>A0A7J6RJF4</accession>
<keyword evidence="2 6" id="KW-0812">Transmembrane</keyword>
<reference evidence="8 9" key="1">
    <citation type="submission" date="2020-04" db="EMBL/GenBank/DDBJ databases">
        <title>Perkinsus olseni comparative genomics.</title>
        <authorList>
            <person name="Bogema D.R."/>
        </authorList>
    </citation>
    <scope>NUCLEOTIDE SEQUENCE [LARGE SCALE GENOMIC DNA]</scope>
    <source>
        <strain evidence="8 9">ATCC PRA-207</strain>
    </source>
</reference>
<feature type="transmembrane region" description="Helical" evidence="6">
    <location>
        <begin position="240"/>
        <end position="263"/>
    </location>
</feature>
<dbReference type="GO" id="GO:0046513">
    <property type="term" value="P:ceramide biosynthetic process"/>
    <property type="evidence" value="ECO:0007669"/>
    <property type="project" value="InterPro"/>
</dbReference>
<evidence type="ECO:0000256" key="3">
    <source>
        <dbReference type="ARBA" id="ARBA00022989"/>
    </source>
</evidence>
<evidence type="ECO:0000256" key="5">
    <source>
        <dbReference type="SAM" id="MobiDB-lite"/>
    </source>
</evidence>
<dbReference type="Pfam" id="PF15264">
    <property type="entry name" value="TSSC4"/>
    <property type="match status" value="1"/>
</dbReference>
<dbReference type="InterPro" id="IPR016439">
    <property type="entry name" value="Lag1/Lac1-like"/>
</dbReference>
<evidence type="ECO:0000256" key="6">
    <source>
        <dbReference type="SAM" id="Phobius"/>
    </source>
</evidence>
<feature type="transmembrane region" description="Helical" evidence="6">
    <location>
        <begin position="15"/>
        <end position="36"/>
    </location>
</feature>
<keyword evidence="9" id="KW-1185">Reference proteome</keyword>
<dbReference type="GO" id="GO:0005783">
    <property type="term" value="C:endoplasmic reticulum"/>
    <property type="evidence" value="ECO:0007669"/>
    <property type="project" value="TreeGrafter"/>
</dbReference>
<protein>
    <recommendedName>
        <fullName evidence="7">TLC domain-containing protein</fullName>
    </recommendedName>
</protein>
<dbReference type="InterPro" id="IPR029338">
    <property type="entry name" value="TSSC4"/>
</dbReference>
<feature type="region of interest" description="Disordered" evidence="5">
    <location>
        <begin position="559"/>
        <end position="633"/>
    </location>
</feature>
<dbReference type="GO" id="GO:0050291">
    <property type="term" value="F:sphingosine N-acyltransferase activity"/>
    <property type="evidence" value="ECO:0007669"/>
    <property type="project" value="InterPro"/>
</dbReference>
<evidence type="ECO:0000256" key="2">
    <source>
        <dbReference type="ARBA" id="ARBA00022692"/>
    </source>
</evidence>
<comment type="caution">
    <text evidence="8">The sequence shown here is derived from an EMBL/GenBank/DDBJ whole genome shotgun (WGS) entry which is preliminary data.</text>
</comment>
<dbReference type="GO" id="GO:0016020">
    <property type="term" value="C:membrane"/>
    <property type="evidence" value="ECO:0007669"/>
    <property type="project" value="UniProtKB-SubCell"/>
</dbReference>
<evidence type="ECO:0000256" key="4">
    <source>
        <dbReference type="ARBA" id="ARBA00023136"/>
    </source>
</evidence>
<dbReference type="Pfam" id="PF03798">
    <property type="entry name" value="TRAM_LAG1_CLN8"/>
    <property type="match status" value="1"/>
</dbReference>
<dbReference type="EMBL" id="JABANO010025014">
    <property type="protein sequence ID" value="KAF4720959.1"/>
    <property type="molecule type" value="Genomic_DNA"/>
</dbReference>
<dbReference type="PANTHER" id="PTHR12560:SF0">
    <property type="entry name" value="LD18904P"/>
    <property type="match status" value="1"/>
</dbReference>
<dbReference type="InterPro" id="IPR006634">
    <property type="entry name" value="TLC-dom"/>
</dbReference>
<dbReference type="PANTHER" id="PTHR12560">
    <property type="entry name" value="LONGEVITY ASSURANCE FACTOR 1 LAG1"/>
    <property type="match status" value="1"/>
</dbReference>
<evidence type="ECO:0000256" key="1">
    <source>
        <dbReference type="ARBA" id="ARBA00004141"/>
    </source>
</evidence>
<evidence type="ECO:0000259" key="7">
    <source>
        <dbReference type="Pfam" id="PF03798"/>
    </source>
</evidence>
<feature type="transmembrane region" description="Helical" evidence="6">
    <location>
        <begin position="284"/>
        <end position="311"/>
    </location>
</feature>
<feature type="region of interest" description="Disordered" evidence="5">
    <location>
        <begin position="340"/>
        <end position="361"/>
    </location>
</feature>
<feature type="compositionally biased region" description="Polar residues" evidence="5">
    <location>
        <begin position="341"/>
        <end position="350"/>
    </location>
</feature>
<organism evidence="8 9">
    <name type="scientific">Perkinsus olseni</name>
    <name type="common">Perkinsus atlanticus</name>
    <dbReference type="NCBI Taxonomy" id="32597"/>
    <lineage>
        <taxon>Eukaryota</taxon>
        <taxon>Sar</taxon>
        <taxon>Alveolata</taxon>
        <taxon>Perkinsozoa</taxon>
        <taxon>Perkinsea</taxon>
        <taxon>Perkinsida</taxon>
        <taxon>Perkinsidae</taxon>
        <taxon>Perkinsus</taxon>
    </lineage>
</organism>
<keyword evidence="4 6" id="KW-0472">Membrane</keyword>
<dbReference type="AlphaFoldDB" id="A0A7J6RJF4"/>
<gene>
    <name evidence="8" type="ORF">FOZ63_032876</name>
</gene>
<proteinExistence type="predicted"/>
<feature type="transmembrane region" description="Helical" evidence="6">
    <location>
        <begin position="188"/>
        <end position="208"/>
    </location>
</feature>